<feature type="compositionally biased region" description="Basic and acidic residues" evidence="1">
    <location>
        <begin position="484"/>
        <end position="523"/>
    </location>
</feature>
<feature type="region of interest" description="Disordered" evidence="1">
    <location>
        <begin position="121"/>
        <end position="169"/>
    </location>
</feature>
<accession>A0ABY8D080</accession>
<feature type="region of interest" description="Disordered" evidence="1">
    <location>
        <begin position="367"/>
        <end position="449"/>
    </location>
</feature>
<proteinExistence type="predicted"/>
<protein>
    <submittedName>
        <fullName evidence="2">Uncharacterized protein</fullName>
    </submittedName>
</protein>
<dbReference type="Proteomes" id="UP001235547">
    <property type="component" value="Chromosome 1"/>
</dbReference>
<feature type="compositionally biased region" description="Polar residues" evidence="1">
    <location>
        <begin position="1"/>
        <end position="10"/>
    </location>
</feature>
<gene>
    <name evidence="2" type="ORF">PYH38_003152</name>
</gene>
<evidence type="ECO:0000313" key="3">
    <source>
        <dbReference type="Proteomes" id="UP001235547"/>
    </source>
</evidence>
<dbReference type="EMBL" id="CP120371">
    <property type="protein sequence ID" value="WEX84288.1"/>
    <property type="molecule type" value="Genomic_DNA"/>
</dbReference>
<feature type="region of interest" description="Disordered" evidence="1">
    <location>
        <begin position="293"/>
        <end position="334"/>
    </location>
</feature>
<feature type="compositionally biased region" description="Low complexity" evidence="1">
    <location>
        <begin position="127"/>
        <end position="142"/>
    </location>
</feature>
<feature type="region of interest" description="Disordered" evidence="1">
    <location>
        <begin position="1"/>
        <end position="27"/>
    </location>
</feature>
<organism evidence="2 3">
    <name type="scientific">Sinorhizobium numidicum</name>
    <dbReference type="NCBI Taxonomy" id="680248"/>
    <lineage>
        <taxon>Bacteria</taxon>
        <taxon>Pseudomonadati</taxon>
        <taxon>Pseudomonadota</taxon>
        <taxon>Alphaproteobacteria</taxon>
        <taxon>Hyphomicrobiales</taxon>
        <taxon>Rhizobiaceae</taxon>
        <taxon>Sinorhizobium/Ensifer group</taxon>
        <taxon>Sinorhizobium</taxon>
    </lineage>
</organism>
<evidence type="ECO:0000313" key="2">
    <source>
        <dbReference type="EMBL" id="WEX84288.1"/>
    </source>
</evidence>
<feature type="region of interest" description="Disordered" evidence="1">
    <location>
        <begin position="470"/>
        <end position="542"/>
    </location>
</feature>
<dbReference type="RefSeq" id="WP_280735203.1">
    <property type="nucleotide sequence ID" value="NZ_CP120368.1"/>
</dbReference>
<feature type="region of interest" description="Disordered" evidence="1">
    <location>
        <begin position="242"/>
        <end position="261"/>
    </location>
</feature>
<name>A0ABY8D080_9HYPH</name>
<keyword evidence="3" id="KW-1185">Reference proteome</keyword>
<sequence length="542" mass="57261">MLPIVTNRSAVGSGDESAPSVRRTSLPAPQRAEAIQKILDALSRHLSGREVLSRDALVKLIEDLARVLKFPPLPQENGRAFVRRLIDFLESMPMPERLLVERQLGGRSLAHRIAVLTGTLASRSTKPASAGSAAAPGSLLPPDQSGIRNLPLQATPSRQPAAAKPPSSSEVALLQAMLKKTFGADEGGMPIEEVIEGTPTEAAPRAPAQTEPERAPTAAELRAHVPTDTDDAVAAEISAEIAQEDGGEAQSEPLLSLPDGSEDDLHDIGGNTGALPPRDESIEVVPLAPSEEIEKSVGETETAMGERGGEETTDGFESDGTYGRPLAGREAGRPQQRVAVLAGETGGRSAPPPADTIKPVIRDSLSLPRTGAEDDQPTMASERPAVQAPSGIDPPQRLRDSAVAARSGTVGTQPFADPISENPIDDRASDIPAIQPRPQRLREDPATQQALSRLVEAGFSREAIPFAMVPYLPAPEEAEDETEQRDKRQAGDDGGRGTDAKDGDRDQQQQARGSDDSCEHGTAEEPGTVDAYDLYRKLGGLG</sequence>
<reference evidence="2 3" key="1">
    <citation type="submission" date="2023-03" db="EMBL/GenBank/DDBJ databases">
        <authorList>
            <person name="Kaur S."/>
            <person name="Espinosa-Saiz D."/>
            <person name="Velazquez E."/>
            <person name="Menendez E."/>
            <person name="diCenzo G.C."/>
        </authorList>
    </citation>
    <scope>NUCLEOTIDE SEQUENCE [LARGE SCALE GENOMIC DNA]</scope>
    <source>
        <strain evidence="2 3">LMG 27395</strain>
    </source>
</reference>
<evidence type="ECO:0000256" key="1">
    <source>
        <dbReference type="SAM" id="MobiDB-lite"/>
    </source>
</evidence>